<dbReference type="AlphaFoldDB" id="A0A336M399"/>
<dbReference type="OMA" id="EIEYQLG"/>
<reference evidence="2" key="1">
    <citation type="submission" date="2018-07" db="EMBL/GenBank/DDBJ databases">
        <authorList>
            <person name="Quirk P.G."/>
            <person name="Krulwich T.A."/>
        </authorList>
    </citation>
    <scope>NUCLEOTIDE SEQUENCE</scope>
</reference>
<dbReference type="Gene3D" id="1.25.40.10">
    <property type="entry name" value="Tetratricopeptide repeat domain"/>
    <property type="match status" value="1"/>
</dbReference>
<dbReference type="PANTHER" id="PTHR45011">
    <property type="entry name" value="DAP3-BINDING CELL DEATH ENHANCER 1"/>
    <property type="match status" value="1"/>
</dbReference>
<dbReference type="InterPro" id="IPR006597">
    <property type="entry name" value="Sel1-like"/>
</dbReference>
<evidence type="ECO:0000313" key="2">
    <source>
        <dbReference type="EMBL" id="SSX23409.1"/>
    </source>
</evidence>
<feature type="region of interest" description="Disordered" evidence="1">
    <location>
        <begin position="190"/>
        <end position="216"/>
    </location>
</feature>
<dbReference type="SMART" id="SM00671">
    <property type="entry name" value="SEL1"/>
    <property type="match status" value="3"/>
</dbReference>
<proteinExistence type="predicted"/>
<name>A0A336M399_CULSO</name>
<evidence type="ECO:0000256" key="1">
    <source>
        <dbReference type="SAM" id="MobiDB-lite"/>
    </source>
</evidence>
<sequence length="436" mass="49293">MYKYVQRRLRDIVEKTYSILDVQKTWTCNKTLNVENGGHPNGGCNASKPIVVVRPAFSELCNSTNVNNQKNAGELWLIPERKDPFTSGTKEKCHKKSREHHYEAWISALTWSSALVCGWYASQLLCLHRRNLGWDTRCCYSKIFMSPSRAFHTNILTKLAFATPFPRHPPQFDTPQRRYFHHLKRVEAAQNPSINSQQQNDSGIFEPKNVNNSKRSNKNISQYQLENNEELHDLHKYVINVTNEDEELKEVFKTKKSEKTVIDPPKDVSNKDVAKTVEDAVNDLLSVLGEIEFQLGVKSINVGDFETAVSHLKLATSHHHAGATFNLGICFENGLGIKQDMHHAMECYQAAADLGHPQAMYNLGIFYAQGLGGLKKSRKAARKCFETAARLGVIEAKLALGLPVTPSIVQEMPFDFRRTESAINLQQVQMNPVLVS</sequence>
<organism evidence="2">
    <name type="scientific">Culicoides sonorensis</name>
    <name type="common">Biting midge</name>
    <dbReference type="NCBI Taxonomy" id="179676"/>
    <lineage>
        <taxon>Eukaryota</taxon>
        <taxon>Metazoa</taxon>
        <taxon>Ecdysozoa</taxon>
        <taxon>Arthropoda</taxon>
        <taxon>Hexapoda</taxon>
        <taxon>Insecta</taxon>
        <taxon>Pterygota</taxon>
        <taxon>Neoptera</taxon>
        <taxon>Endopterygota</taxon>
        <taxon>Diptera</taxon>
        <taxon>Nematocera</taxon>
        <taxon>Chironomoidea</taxon>
        <taxon>Ceratopogonidae</taxon>
        <taxon>Ceratopogoninae</taxon>
        <taxon>Culicoides</taxon>
        <taxon>Monoculicoides</taxon>
    </lineage>
</organism>
<dbReference type="InterPro" id="IPR052748">
    <property type="entry name" value="ISR_Activator"/>
</dbReference>
<dbReference type="PANTHER" id="PTHR45011:SF1">
    <property type="entry name" value="DAP3-BINDING CELL DEATH ENHANCER 1"/>
    <property type="match status" value="1"/>
</dbReference>
<dbReference type="Pfam" id="PF08238">
    <property type="entry name" value="Sel1"/>
    <property type="match status" value="2"/>
</dbReference>
<dbReference type="VEuPathDB" id="VectorBase:CSON008943"/>
<dbReference type="InterPro" id="IPR011990">
    <property type="entry name" value="TPR-like_helical_dom_sf"/>
</dbReference>
<dbReference type="EMBL" id="UFQT01000344">
    <property type="protein sequence ID" value="SSX23409.1"/>
    <property type="molecule type" value="Genomic_DNA"/>
</dbReference>
<dbReference type="SUPFAM" id="SSF81901">
    <property type="entry name" value="HCP-like"/>
    <property type="match status" value="1"/>
</dbReference>
<gene>
    <name evidence="2" type="primary">CSON008943</name>
</gene>
<protein>
    <submittedName>
        <fullName evidence="2">CSON008943 protein</fullName>
    </submittedName>
</protein>
<accession>A0A336M399</accession>
<feature type="compositionally biased region" description="Polar residues" evidence="1">
    <location>
        <begin position="190"/>
        <end position="202"/>
    </location>
</feature>